<dbReference type="AlphaFoldDB" id="A0AAX6E225"/>
<evidence type="ECO:0000313" key="2">
    <source>
        <dbReference type="EMBL" id="KAJ6798019.1"/>
    </source>
</evidence>
<reference evidence="2" key="2">
    <citation type="submission" date="2023-04" db="EMBL/GenBank/DDBJ databases">
        <authorList>
            <person name="Bruccoleri R.E."/>
            <person name="Oakeley E.J."/>
            <person name="Faust A.-M."/>
            <person name="Dessus-Babus S."/>
            <person name="Altorfer M."/>
            <person name="Burckhardt D."/>
            <person name="Oertli M."/>
            <person name="Naumann U."/>
            <person name="Petersen F."/>
            <person name="Wong J."/>
        </authorList>
    </citation>
    <scope>NUCLEOTIDE SEQUENCE</scope>
    <source>
        <strain evidence="2">GSM-AAB239-AS_SAM_17_03QT</strain>
        <tissue evidence="2">Leaf</tissue>
    </source>
</reference>
<protein>
    <submittedName>
        <fullName evidence="2">Uncharacterized protein</fullName>
    </submittedName>
</protein>
<accession>A0AAX6E225</accession>
<feature type="region of interest" description="Disordered" evidence="1">
    <location>
        <begin position="22"/>
        <end position="73"/>
    </location>
</feature>
<dbReference type="Proteomes" id="UP001140949">
    <property type="component" value="Unassembled WGS sequence"/>
</dbReference>
<feature type="compositionally biased region" description="Pro residues" evidence="1">
    <location>
        <begin position="55"/>
        <end position="73"/>
    </location>
</feature>
<organism evidence="2 3">
    <name type="scientific">Iris pallida</name>
    <name type="common">Sweet iris</name>
    <dbReference type="NCBI Taxonomy" id="29817"/>
    <lineage>
        <taxon>Eukaryota</taxon>
        <taxon>Viridiplantae</taxon>
        <taxon>Streptophyta</taxon>
        <taxon>Embryophyta</taxon>
        <taxon>Tracheophyta</taxon>
        <taxon>Spermatophyta</taxon>
        <taxon>Magnoliopsida</taxon>
        <taxon>Liliopsida</taxon>
        <taxon>Asparagales</taxon>
        <taxon>Iridaceae</taxon>
        <taxon>Iridoideae</taxon>
        <taxon>Irideae</taxon>
        <taxon>Iris</taxon>
    </lineage>
</organism>
<evidence type="ECO:0000256" key="1">
    <source>
        <dbReference type="SAM" id="MobiDB-lite"/>
    </source>
</evidence>
<evidence type="ECO:0000313" key="3">
    <source>
        <dbReference type="Proteomes" id="UP001140949"/>
    </source>
</evidence>
<keyword evidence="3" id="KW-1185">Reference proteome</keyword>
<dbReference type="EMBL" id="JANAVB010040477">
    <property type="protein sequence ID" value="KAJ6798019.1"/>
    <property type="molecule type" value="Genomic_DNA"/>
</dbReference>
<gene>
    <name evidence="2" type="ORF">M6B38_215375</name>
</gene>
<feature type="compositionally biased region" description="Low complexity" evidence="1">
    <location>
        <begin position="34"/>
        <end position="54"/>
    </location>
</feature>
<sequence length="73" mass="7798">MPQPYTRSQLSEKLRRLRKKYRTVSARVARGLDPSRLAPTTATSSTSAPASGTPTTPPPPLSPRPPPTPPAPP</sequence>
<reference evidence="2" key="1">
    <citation type="journal article" date="2023" name="GigaByte">
        <title>Genome assembly of the bearded iris, Iris pallida Lam.</title>
        <authorList>
            <person name="Bruccoleri R.E."/>
            <person name="Oakeley E.J."/>
            <person name="Faust A.M.E."/>
            <person name="Altorfer M."/>
            <person name="Dessus-Babus S."/>
            <person name="Burckhardt D."/>
            <person name="Oertli M."/>
            <person name="Naumann U."/>
            <person name="Petersen F."/>
            <person name="Wong J."/>
        </authorList>
    </citation>
    <scope>NUCLEOTIDE SEQUENCE</scope>
    <source>
        <strain evidence="2">GSM-AAB239-AS_SAM_17_03QT</strain>
    </source>
</reference>
<comment type="caution">
    <text evidence="2">The sequence shown here is derived from an EMBL/GenBank/DDBJ whole genome shotgun (WGS) entry which is preliminary data.</text>
</comment>
<proteinExistence type="predicted"/>
<name>A0AAX6E225_IRIPA</name>